<keyword evidence="13" id="KW-1185">Reference proteome</keyword>
<keyword evidence="8" id="KW-0865">Zymogen</keyword>
<dbReference type="InterPro" id="IPR023827">
    <property type="entry name" value="Peptidase_S8_Asp-AS"/>
</dbReference>
<evidence type="ECO:0000259" key="11">
    <source>
        <dbReference type="PROSITE" id="PS50093"/>
    </source>
</evidence>
<dbReference type="InterPro" id="IPR000209">
    <property type="entry name" value="Peptidase_S8/S53_dom"/>
</dbReference>
<dbReference type="SUPFAM" id="SSF52743">
    <property type="entry name" value="Subtilisin-like"/>
    <property type="match status" value="1"/>
</dbReference>
<accession>A0A848ISR7</accession>
<dbReference type="InterPro" id="IPR000601">
    <property type="entry name" value="PKD_dom"/>
</dbReference>
<evidence type="ECO:0000256" key="1">
    <source>
        <dbReference type="ARBA" id="ARBA00004613"/>
    </source>
</evidence>
<dbReference type="InterPro" id="IPR036852">
    <property type="entry name" value="Peptidase_S8/S53_dom_sf"/>
</dbReference>
<dbReference type="PRINTS" id="PR00723">
    <property type="entry name" value="SUBTILISIN"/>
</dbReference>
<dbReference type="GO" id="GO:0006508">
    <property type="term" value="P:proteolysis"/>
    <property type="evidence" value="ECO:0007669"/>
    <property type="project" value="UniProtKB-KW"/>
</dbReference>
<evidence type="ECO:0000256" key="6">
    <source>
        <dbReference type="ARBA" id="ARBA00022801"/>
    </source>
</evidence>
<organism evidence="12 13">
    <name type="scientific">Paraburkholderia polaris</name>
    <dbReference type="NCBI Taxonomy" id="2728848"/>
    <lineage>
        <taxon>Bacteria</taxon>
        <taxon>Pseudomonadati</taxon>
        <taxon>Pseudomonadota</taxon>
        <taxon>Betaproteobacteria</taxon>
        <taxon>Burkholderiales</taxon>
        <taxon>Burkholderiaceae</taxon>
        <taxon>Paraburkholderia</taxon>
    </lineage>
</organism>
<dbReference type="Pfam" id="PF18911">
    <property type="entry name" value="PKD_4"/>
    <property type="match status" value="1"/>
</dbReference>
<dbReference type="CDD" id="cd00146">
    <property type="entry name" value="PKD"/>
    <property type="match status" value="1"/>
</dbReference>
<dbReference type="Pfam" id="PF00082">
    <property type="entry name" value="Peptidase_S8"/>
    <property type="match status" value="1"/>
</dbReference>
<evidence type="ECO:0000313" key="12">
    <source>
        <dbReference type="EMBL" id="NMM02167.1"/>
    </source>
</evidence>
<evidence type="ECO:0000256" key="9">
    <source>
        <dbReference type="PROSITE-ProRule" id="PRU01240"/>
    </source>
</evidence>
<keyword evidence="5" id="KW-0732">Signal</keyword>
<feature type="active site" description="Charge relay system" evidence="9">
    <location>
        <position position="271"/>
    </location>
</feature>
<dbReference type="PROSITE" id="PS00138">
    <property type="entry name" value="SUBTILASE_SER"/>
    <property type="match status" value="1"/>
</dbReference>
<dbReference type="AlphaFoldDB" id="A0A848ISR7"/>
<evidence type="ECO:0000313" key="13">
    <source>
        <dbReference type="Proteomes" id="UP000544134"/>
    </source>
</evidence>
<dbReference type="PANTHER" id="PTHR43806:SF11">
    <property type="entry name" value="CEREVISIN-RELATED"/>
    <property type="match status" value="1"/>
</dbReference>
<name>A0A848ISR7_9BURK</name>
<evidence type="ECO:0000256" key="4">
    <source>
        <dbReference type="ARBA" id="ARBA00022670"/>
    </source>
</evidence>
<dbReference type="InterPro" id="IPR035986">
    <property type="entry name" value="PKD_dom_sf"/>
</dbReference>
<dbReference type="RefSeq" id="WP_169488985.1">
    <property type="nucleotide sequence ID" value="NZ_JABBGJ010000037.1"/>
</dbReference>
<dbReference type="GO" id="GO:0004252">
    <property type="term" value="F:serine-type endopeptidase activity"/>
    <property type="evidence" value="ECO:0007669"/>
    <property type="project" value="UniProtKB-UniRule"/>
</dbReference>
<dbReference type="PROSITE" id="PS00137">
    <property type="entry name" value="SUBTILASE_HIS"/>
    <property type="match status" value="1"/>
</dbReference>
<comment type="caution">
    <text evidence="12">The sequence shown here is derived from an EMBL/GenBank/DDBJ whole genome shotgun (WGS) entry which is preliminary data.</text>
</comment>
<evidence type="ECO:0000256" key="8">
    <source>
        <dbReference type="ARBA" id="ARBA00023145"/>
    </source>
</evidence>
<dbReference type="SMART" id="SM00089">
    <property type="entry name" value="PKD"/>
    <property type="match status" value="1"/>
</dbReference>
<dbReference type="PROSITE" id="PS50093">
    <property type="entry name" value="PKD"/>
    <property type="match status" value="1"/>
</dbReference>
<feature type="active site" description="Charge relay system" evidence="9">
    <location>
        <position position="444"/>
    </location>
</feature>
<keyword evidence="4 9" id="KW-0645">Protease</keyword>
<proteinExistence type="inferred from homology"/>
<dbReference type="InterPro" id="IPR022398">
    <property type="entry name" value="Peptidase_S8_His-AS"/>
</dbReference>
<keyword evidence="6 9" id="KW-0378">Hydrolase</keyword>
<dbReference type="InterPro" id="IPR023828">
    <property type="entry name" value="Peptidase_S8_Ser-AS"/>
</dbReference>
<keyword evidence="3" id="KW-0964">Secreted</keyword>
<dbReference type="InterPro" id="IPR022409">
    <property type="entry name" value="PKD/Chitinase_dom"/>
</dbReference>
<protein>
    <submittedName>
        <fullName evidence="12">S8 family serine peptidase</fullName>
    </submittedName>
</protein>
<dbReference type="PANTHER" id="PTHR43806">
    <property type="entry name" value="PEPTIDASE S8"/>
    <property type="match status" value="1"/>
</dbReference>
<evidence type="ECO:0000256" key="10">
    <source>
        <dbReference type="RuleBase" id="RU003355"/>
    </source>
</evidence>
<comment type="similarity">
    <text evidence="2 9 10">Belongs to the peptidase S8 family.</text>
</comment>
<dbReference type="PROSITE" id="PS00136">
    <property type="entry name" value="SUBTILASE_ASP"/>
    <property type="match status" value="1"/>
</dbReference>
<keyword evidence="7 9" id="KW-0720">Serine protease</keyword>
<dbReference type="GO" id="GO:0005576">
    <property type="term" value="C:extracellular region"/>
    <property type="evidence" value="ECO:0007669"/>
    <property type="project" value="UniProtKB-SubCell"/>
</dbReference>
<dbReference type="InterPro" id="IPR015500">
    <property type="entry name" value="Peptidase_S8_subtilisin-rel"/>
</dbReference>
<evidence type="ECO:0000256" key="3">
    <source>
        <dbReference type="ARBA" id="ARBA00022525"/>
    </source>
</evidence>
<evidence type="ECO:0000256" key="5">
    <source>
        <dbReference type="ARBA" id="ARBA00022729"/>
    </source>
</evidence>
<dbReference type="Proteomes" id="UP000544134">
    <property type="component" value="Unassembled WGS sequence"/>
</dbReference>
<dbReference type="SUPFAM" id="SSF49299">
    <property type="entry name" value="PKD domain"/>
    <property type="match status" value="1"/>
</dbReference>
<sequence>MKGLRSENGPLRVTGATEKRRGVVAGLAGVFLSLALGACGGSGGGDTTAQTTQESKEPQTLEQTASLAAANPTTPLALSLKMNTSSLGPDASVDRFIIKYKDGTTESGSTTAVQSRLDRLAGSVPSKAHYLRRMGRGSDVVTTDRKLKGVEAKAFMRAIASDPNVEFVEPDTVMTIGSSPNDPLYSKQWSLSSNQTPGTTTAGIRAEGAWDIANGAGVVIGVVDSGITSHSDLNPNVLPGYEFTSGTYGNRGGDGTQPANKPGENCNVMWHGTHVAGIMAAGTNNGIGIAGIAPAAKVVSVRTVRNCNGGYMSDMADGITWAAGGTVSDAPVNPNPAKVINISLYAYGACQTSLQNAIDYATGKGSVVVVIAGNYSTDAAKVQPANCHNVITVGAINSDSTKWVSSDFGPTVDIAAPGNNIWSTYNDGKTAPGTEGYGLLSGTSQAAPMVSGVAALVQSIAPAPLTVAEMRTLIQQTAQPFTPQKPDQPIGTGIVDATAAVKAVKSGKIPAAADFTCTQSPNLMQLICKDLSTARGGVPIRSWNWNFGDGKAATVVSRSTNPVVDYDYPGMYQITLTTTDENGAVSTTSLPVSVAALSITDITDDD</sequence>
<evidence type="ECO:0000256" key="7">
    <source>
        <dbReference type="ARBA" id="ARBA00022825"/>
    </source>
</evidence>
<comment type="subcellular location">
    <subcellularLocation>
        <location evidence="1">Secreted</location>
    </subcellularLocation>
</comment>
<reference evidence="12 13" key="1">
    <citation type="submission" date="2020-04" db="EMBL/GenBank/DDBJ databases">
        <title>Paraburkholderia sp. RP-4-7 isolated from soil.</title>
        <authorList>
            <person name="Dahal R.H."/>
        </authorList>
    </citation>
    <scope>NUCLEOTIDE SEQUENCE [LARGE SCALE GENOMIC DNA]</scope>
    <source>
        <strain evidence="12 13">RP-4-7</strain>
    </source>
</reference>
<dbReference type="PROSITE" id="PS51892">
    <property type="entry name" value="SUBTILASE"/>
    <property type="match status" value="1"/>
</dbReference>
<feature type="active site" description="Charge relay system" evidence="9">
    <location>
        <position position="224"/>
    </location>
</feature>
<dbReference type="InterPro" id="IPR050131">
    <property type="entry name" value="Peptidase_S8_subtilisin-like"/>
</dbReference>
<dbReference type="Gene3D" id="3.40.50.200">
    <property type="entry name" value="Peptidase S8/S53 domain"/>
    <property type="match status" value="1"/>
</dbReference>
<evidence type="ECO:0000256" key="2">
    <source>
        <dbReference type="ARBA" id="ARBA00011073"/>
    </source>
</evidence>
<dbReference type="InterPro" id="IPR013783">
    <property type="entry name" value="Ig-like_fold"/>
</dbReference>
<feature type="domain" description="PKD" evidence="11">
    <location>
        <begin position="537"/>
        <end position="594"/>
    </location>
</feature>
<dbReference type="FunFam" id="3.40.50.200:FF:000022">
    <property type="entry name" value="Extracellular protease"/>
    <property type="match status" value="1"/>
</dbReference>
<dbReference type="Gene3D" id="2.60.40.10">
    <property type="entry name" value="Immunoglobulins"/>
    <property type="match status" value="1"/>
</dbReference>
<gene>
    <name evidence="12" type="ORF">HHL24_30100</name>
</gene>
<dbReference type="EMBL" id="JABBGJ010000037">
    <property type="protein sequence ID" value="NMM02167.1"/>
    <property type="molecule type" value="Genomic_DNA"/>
</dbReference>